<dbReference type="InterPro" id="IPR011032">
    <property type="entry name" value="GroES-like_sf"/>
</dbReference>
<dbReference type="EMBL" id="JBGEDP010000001">
    <property type="protein sequence ID" value="MEY8017379.1"/>
    <property type="molecule type" value="Genomic_DNA"/>
</dbReference>
<evidence type="ECO:0000313" key="2">
    <source>
        <dbReference type="Proteomes" id="UP001564760"/>
    </source>
</evidence>
<organism evidence="1 2">
    <name type="scientific">Mycobacterium servetii</name>
    <dbReference type="NCBI Taxonomy" id="3237418"/>
    <lineage>
        <taxon>Bacteria</taxon>
        <taxon>Bacillati</taxon>
        <taxon>Actinomycetota</taxon>
        <taxon>Actinomycetes</taxon>
        <taxon>Mycobacteriales</taxon>
        <taxon>Mycobacteriaceae</taxon>
        <taxon>Mycobacterium</taxon>
    </lineage>
</organism>
<evidence type="ECO:0000313" key="1">
    <source>
        <dbReference type="EMBL" id="MEY8017379.1"/>
    </source>
</evidence>
<comment type="caution">
    <text evidence="1">The sequence shown here is derived from an EMBL/GenBank/DDBJ whole genome shotgun (WGS) entry which is preliminary data.</text>
</comment>
<reference evidence="1 2" key="1">
    <citation type="submission" date="2024-08" db="EMBL/GenBank/DDBJ databases">
        <title>Mycobacterium servetensis sp. nov., a novel rapid-growing mycobacterial species recovered from a human patient in Zaragoza, Spain.</title>
        <authorList>
            <person name="Tristancho-Baro A.I."/>
            <person name="Buenestado-Serrano S."/>
            <person name="Garcia De Viedma D."/>
            <person name="Milagro-Beamonte A."/>
            <person name="Burillo N."/>
            <person name="Sanz S."/>
            <person name="Lopez-Calleja A.I."/>
            <person name="Penas-Utrilla D."/>
            <person name="Guardingo M."/>
            <person name="Garcia M.J."/>
            <person name="Vinuelas-Bayon J."/>
        </authorList>
    </citation>
    <scope>NUCLEOTIDE SEQUENCE [LARGE SCALE GENOMIC DNA]</scope>
    <source>
        <strain evidence="2">HUMS_12744610</strain>
    </source>
</reference>
<keyword evidence="2" id="KW-1185">Reference proteome</keyword>
<protein>
    <submittedName>
        <fullName evidence="1">Alcohol dehydrogenase</fullName>
    </submittedName>
</protein>
<dbReference type="SUPFAM" id="SSF50129">
    <property type="entry name" value="GroES-like"/>
    <property type="match status" value="1"/>
</dbReference>
<proteinExistence type="predicted"/>
<dbReference type="Gene3D" id="3.90.180.10">
    <property type="entry name" value="Medium-chain alcohol dehydrogenases, catalytic domain"/>
    <property type="match status" value="1"/>
</dbReference>
<dbReference type="RefSeq" id="WP_369739684.1">
    <property type="nucleotide sequence ID" value="NZ_JBGEDP010000001.1"/>
</dbReference>
<dbReference type="Proteomes" id="UP001564760">
    <property type="component" value="Unassembled WGS sequence"/>
</dbReference>
<sequence>MSLFDLNLYEKHSRGSLFGSSNPGSGIPRMLDLHRAGRLKLGELVTREYTLEEIDTGYADLHAGVNLRGLIRF</sequence>
<gene>
    <name evidence="1" type="ORF">AB8998_21440</name>
</gene>
<name>A0ABV4C4B5_9MYCO</name>
<accession>A0ABV4C4B5</accession>